<dbReference type="AlphaFoldDB" id="A0A1M4WWZ2"/>
<dbReference type="EMBL" id="FQVB01000008">
    <property type="protein sequence ID" value="SHE85725.1"/>
    <property type="molecule type" value="Genomic_DNA"/>
</dbReference>
<dbReference type="Pfam" id="PF03567">
    <property type="entry name" value="Sulfotransfer_2"/>
    <property type="match status" value="1"/>
</dbReference>
<keyword evidence="1" id="KW-0808">Transferase</keyword>
<dbReference type="SUPFAM" id="SSF52540">
    <property type="entry name" value="P-loop containing nucleoside triphosphate hydrolases"/>
    <property type="match status" value="1"/>
</dbReference>
<gene>
    <name evidence="1" type="ORF">SAMN02745206_00921</name>
</gene>
<dbReference type="InterPro" id="IPR005331">
    <property type="entry name" value="Sulfotransferase"/>
</dbReference>
<reference evidence="2" key="1">
    <citation type="submission" date="2016-11" db="EMBL/GenBank/DDBJ databases">
        <authorList>
            <person name="Varghese N."/>
            <person name="Submissions S."/>
        </authorList>
    </citation>
    <scope>NUCLEOTIDE SEQUENCE [LARGE SCALE GENOMIC DNA]</scope>
    <source>
        <strain evidence="2">DSM 9756</strain>
    </source>
</reference>
<evidence type="ECO:0000313" key="2">
    <source>
        <dbReference type="Proteomes" id="UP000184076"/>
    </source>
</evidence>
<evidence type="ECO:0000313" key="1">
    <source>
        <dbReference type="EMBL" id="SHE85725.1"/>
    </source>
</evidence>
<dbReference type="InterPro" id="IPR027417">
    <property type="entry name" value="P-loop_NTPase"/>
</dbReference>
<protein>
    <submittedName>
        <fullName evidence="1">Sulfotransferase family protein</fullName>
    </submittedName>
</protein>
<dbReference type="STRING" id="1121391.SAMN02745206_00921"/>
<keyword evidence="2" id="KW-1185">Reference proteome</keyword>
<dbReference type="GO" id="GO:0008146">
    <property type="term" value="F:sulfotransferase activity"/>
    <property type="evidence" value="ECO:0007669"/>
    <property type="project" value="InterPro"/>
</dbReference>
<proteinExistence type="predicted"/>
<sequence>MIISHTHKFIFIKSLKTAGTSVEAALSQHCQDPDVVTPLGDYKFNRDEQGRWIHKSMNAEGFWQHDHAVSIRKKVGDSVWKEYFKFTIVRNPWDRVVSLYFWHSRNKPEFKPQRKIYHKLGWPFNELREIRKVFDKFVEGEWETNDKFYLIDGDLCVDFAVRYENLSDDLNKVCQIIGLPPLELPSLKKGFRPDKHHYSEYYTEKSKKIVADRHANDIKFFGYVFDES</sequence>
<dbReference type="RefSeq" id="WP_073037435.1">
    <property type="nucleotide sequence ID" value="NZ_FQVB01000008.1"/>
</dbReference>
<dbReference type="Proteomes" id="UP000184076">
    <property type="component" value="Unassembled WGS sequence"/>
</dbReference>
<dbReference type="OrthoDB" id="288532at2"/>
<dbReference type="GO" id="GO:0016020">
    <property type="term" value="C:membrane"/>
    <property type="evidence" value="ECO:0007669"/>
    <property type="project" value="InterPro"/>
</dbReference>
<dbReference type="Gene3D" id="3.40.50.300">
    <property type="entry name" value="P-loop containing nucleotide triphosphate hydrolases"/>
    <property type="match status" value="1"/>
</dbReference>
<accession>A0A1M4WWZ2</accession>
<name>A0A1M4WWZ2_9BACT</name>
<organism evidence="1 2">
    <name type="scientific">Desulfacinum infernum DSM 9756</name>
    <dbReference type="NCBI Taxonomy" id="1121391"/>
    <lineage>
        <taxon>Bacteria</taxon>
        <taxon>Pseudomonadati</taxon>
        <taxon>Thermodesulfobacteriota</taxon>
        <taxon>Syntrophobacteria</taxon>
        <taxon>Syntrophobacterales</taxon>
        <taxon>Syntrophobacteraceae</taxon>
        <taxon>Desulfacinum</taxon>
    </lineage>
</organism>